<feature type="compositionally biased region" description="Basic and acidic residues" evidence="1">
    <location>
        <begin position="244"/>
        <end position="262"/>
    </location>
</feature>
<feature type="non-terminal residue" evidence="2">
    <location>
        <position position="577"/>
    </location>
</feature>
<dbReference type="Proteomes" id="UP001189429">
    <property type="component" value="Unassembled WGS sequence"/>
</dbReference>
<name>A0ABN9T476_9DINO</name>
<evidence type="ECO:0000256" key="1">
    <source>
        <dbReference type="SAM" id="MobiDB-lite"/>
    </source>
</evidence>
<reference evidence="2" key="1">
    <citation type="submission" date="2023-10" db="EMBL/GenBank/DDBJ databases">
        <authorList>
            <person name="Chen Y."/>
            <person name="Shah S."/>
            <person name="Dougan E. K."/>
            <person name="Thang M."/>
            <person name="Chan C."/>
        </authorList>
    </citation>
    <scope>NUCLEOTIDE SEQUENCE [LARGE SCALE GENOMIC DNA]</scope>
</reference>
<feature type="compositionally biased region" description="Low complexity" evidence="1">
    <location>
        <begin position="153"/>
        <end position="170"/>
    </location>
</feature>
<feature type="region of interest" description="Disordered" evidence="1">
    <location>
        <begin position="549"/>
        <end position="577"/>
    </location>
</feature>
<evidence type="ECO:0000313" key="2">
    <source>
        <dbReference type="EMBL" id="CAK0839770.1"/>
    </source>
</evidence>
<keyword evidence="3" id="KW-1185">Reference proteome</keyword>
<accession>A0ABN9T476</accession>
<feature type="region of interest" description="Disordered" evidence="1">
    <location>
        <begin position="1"/>
        <end position="55"/>
    </location>
</feature>
<comment type="caution">
    <text evidence="2">The sequence shown here is derived from an EMBL/GenBank/DDBJ whole genome shotgun (WGS) entry which is preliminary data.</text>
</comment>
<feature type="non-terminal residue" evidence="2">
    <location>
        <position position="1"/>
    </location>
</feature>
<organism evidence="2 3">
    <name type="scientific">Prorocentrum cordatum</name>
    <dbReference type="NCBI Taxonomy" id="2364126"/>
    <lineage>
        <taxon>Eukaryota</taxon>
        <taxon>Sar</taxon>
        <taxon>Alveolata</taxon>
        <taxon>Dinophyceae</taxon>
        <taxon>Prorocentrales</taxon>
        <taxon>Prorocentraceae</taxon>
        <taxon>Prorocentrum</taxon>
    </lineage>
</organism>
<gene>
    <name evidence="2" type="ORF">PCOR1329_LOCUS35375</name>
</gene>
<feature type="compositionally biased region" description="Basic and acidic residues" evidence="1">
    <location>
        <begin position="447"/>
        <end position="457"/>
    </location>
</feature>
<protein>
    <submittedName>
        <fullName evidence="2">Uncharacterized protein</fullName>
    </submittedName>
</protein>
<feature type="region of interest" description="Disordered" evidence="1">
    <location>
        <begin position="447"/>
        <end position="481"/>
    </location>
</feature>
<sequence length="577" mass="60181">DRQSHGFAQLSQRDAAGPDQPVTLSDSDVEETHAVVDKGPIAVQPASRTPTVVATKPWARPAPTLDEFVVCTLEREPVQHDEQPIRPHRRRQLRARGDDNISQPADLDSAPIFAIAAQQDTLPETQPLGAAAELATLQHDAVDQPGGATSPTPGAQASLGAQAARAGASPQPEPSMDAGVAQGSSGSEDRSELSQPMVDGGSAAGQGQRAPSEARPEVLDGAAADSQGAAVGEAGEEVPTGQELPDRQPDMVDTNSCDHEPELDPSQPSSPSAVDCATRISSFEQEMVALFRQKLKGQELPTTVGGAQQEEEEDIDDDVLEARAKAGFDFAARGALGSRFTRWLKANGQWDGFGRPARDARAKRRREWAEEQCSEAIKKRSKVTQDSESDIKIGRMTNLDQLIAAEGGHHSATAIAGAHGIAKSALERGAGWVAIDPCSKRMKFRHISEETRQESSEIWRATSEQTARPAPSSAGPSTMSPDLAAARERAIAHFNQPTAFGNFPPAVHANIAAAAPLQPKAQPSAAPAAAAASSAAALPAGPAVDTAPATTALQLAKDTPPKPTAKTNAGVAGVAGA</sequence>
<feature type="region of interest" description="Disordered" evidence="1">
    <location>
        <begin position="79"/>
        <end position="276"/>
    </location>
</feature>
<evidence type="ECO:0000313" key="3">
    <source>
        <dbReference type="Proteomes" id="UP001189429"/>
    </source>
</evidence>
<proteinExistence type="predicted"/>
<dbReference type="EMBL" id="CAUYUJ010014322">
    <property type="protein sequence ID" value="CAK0839770.1"/>
    <property type="molecule type" value="Genomic_DNA"/>
</dbReference>